<feature type="region of interest" description="Disordered" evidence="11">
    <location>
        <begin position="23"/>
        <end position="107"/>
    </location>
</feature>
<dbReference type="InterPro" id="IPR045210">
    <property type="entry name" value="RING-Ubox_PUB"/>
</dbReference>
<name>A0AAQ3PTE1_PASNO</name>
<dbReference type="GO" id="GO:0061630">
    <property type="term" value="F:ubiquitin protein ligase activity"/>
    <property type="evidence" value="ECO:0007669"/>
    <property type="project" value="UniProtKB-EC"/>
</dbReference>
<reference evidence="13 14" key="1">
    <citation type="submission" date="2024-02" db="EMBL/GenBank/DDBJ databases">
        <title>High-quality chromosome-scale genome assembly of Pensacola bahiagrass (Paspalum notatum Flugge var. saurae).</title>
        <authorList>
            <person name="Vega J.M."/>
            <person name="Podio M."/>
            <person name="Orjuela J."/>
            <person name="Siena L.A."/>
            <person name="Pessino S.C."/>
            <person name="Combes M.C."/>
            <person name="Mariac C."/>
            <person name="Albertini E."/>
            <person name="Pupilli F."/>
            <person name="Ortiz J.P.A."/>
            <person name="Leblanc O."/>
        </authorList>
    </citation>
    <scope>NUCLEOTIDE SEQUENCE [LARGE SCALE GENOMIC DNA]</scope>
    <source>
        <strain evidence="13">R1</strain>
        <tissue evidence="13">Leaf</tissue>
    </source>
</reference>
<evidence type="ECO:0000256" key="1">
    <source>
        <dbReference type="ARBA" id="ARBA00000900"/>
    </source>
</evidence>
<dbReference type="SUPFAM" id="SSF57850">
    <property type="entry name" value="RING/U-box"/>
    <property type="match status" value="1"/>
</dbReference>
<gene>
    <name evidence="13" type="ORF">U9M48_006978</name>
</gene>
<dbReference type="SMART" id="SM00185">
    <property type="entry name" value="ARM"/>
    <property type="match status" value="6"/>
</dbReference>
<dbReference type="Proteomes" id="UP001341281">
    <property type="component" value="Chromosome 02"/>
</dbReference>
<sequence>MAERSYTRRGGRSLSLSRLLQIPFPTLRHHHPRSPAAVLRPERAPSTSAAAMDEESKSCPTPDTNANAAAASAGAAAAPLPPPPPLPLPPSSSETAESEAEVEGAEDEGELLERLVELVGEIAAISDFRNSYRRQFCNLSRRIRLLVPLLEEAKEAPAPLPAASEAALRRLREALQGARELLRLGSSGSKIFLVAGTEEQRLALWALDMSAFPLGGNATRMVAQMDAPHGSAGFTLDQVLDRDKIMKTFQDVTARLEKALAGISFDELNISDEVREQVELVHAQFKRAKERSDSSDDDLFSDLMSVYNSSGSANVDPDILRRLSEKLQLMTIYDLSQESLTLHEMASGGDPGAVVEKMSMLLKRIKEFVQTQDPEMGDQANATDISPKDNSKCPVIPDDFRCPISLDLMKDPVIVATGQTYERGFIERWLEAGHDTCPKTQQKLPNKSLTPNYVLRSLIAQWCEANGIEPPKRSAQLSNAPVSCTAAEHSNVVELLQKLSSQNLEDQRSAAGMLRQLAKRSAENRACIGDAGAIPILVSLLSTIDVSTQEHVVTALLNLSIYEENKARIISSGAVPGIVHVLKRGSMEARENSAATLFSLSIVDENKVTIGASGAIPALVQLLSNGSQRGKKDAATALFNLCIYQGNKGKAVRAGLVPILLELLMETESGMADEALAILAILSGHPEGKAAIGAASAVPVLVGVIRNGSARNKENAAAIMVHLCNGEQQQQHLAEAQEQGIVSLLEELAENGTDRGKRKAIQLLERMNRFLKQQSHAQAQAEAQAQAQAQAQAHAQAQAQMQAHVLVQAQAQADVQVERSLLPTSSHIPDR</sequence>
<evidence type="ECO:0000259" key="12">
    <source>
        <dbReference type="PROSITE" id="PS51698"/>
    </source>
</evidence>
<evidence type="ECO:0000256" key="5">
    <source>
        <dbReference type="ARBA" id="ARBA00022737"/>
    </source>
</evidence>
<dbReference type="InterPro" id="IPR058678">
    <property type="entry name" value="ARM_PUB"/>
</dbReference>
<dbReference type="PANTHER" id="PTHR23315:SF275">
    <property type="entry name" value="U-BOX DOMAIN-CONTAINING PROTEIN 13"/>
    <property type="match status" value="1"/>
</dbReference>
<keyword evidence="5" id="KW-0677">Repeat</keyword>
<dbReference type="GO" id="GO:0016567">
    <property type="term" value="P:protein ubiquitination"/>
    <property type="evidence" value="ECO:0007669"/>
    <property type="project" value="InterPro"/>
</dbReference>
<proteinExistence type="predicted"/>
<dbReference type="SUPFAM" id="SSF48371">
    <property type="entry name" value="ARM repeat"/>
    <property type="match status" value="1"/>
</dbReference>
<dbReference type="AlphaFoldDB" id="A0AAQ3PTE1"/>
<dbReference type="InterPro" id="IPR011989">
    <property type="entry name" value="ARM-like"/>
</dbReference>
<dbReference type="EMBL" id="CP144746">
    <property type="protein sequence ID" value="WVZ56450.1"/>
    <property type="molecule type" value="Genomic_DNA"/>
</dbReference>
<evidence type="ECO:0000256" key="7">
    <source>
        <dbReference type="ARBA" id="ARBA00074389"/>
    </source>
</evidence>
<dbReference type="Pfam" id="PF25368">
    <property type="entry name" value="PUB10_N"/>
    <property type="match status" value="2"/>
</dbReference>
<evidence type="ECO:0000256" key="8">
    <source>
        <dbReference type="ARBA" id="ARBA00075465"/>
    </source>
</evidence>
<dbReference type="InterPro" id="IPR000225">
    <property type="entry name" value="Armadillo"/>
</dbReference>
<keyword evidence="4" id="KW-0808">Transferase</keyword>
<keyword evidence="6" id="KW-0833">Ubl conjugation pathway</keyword>
<feature type="compositionally biased region" description="Low complexity" evidence="11">
    <location>
        <begin position="68"/>
        <end position="78"/>
    </location>
</feature>
<evidence type="ECO:0000256" key="4">
    <source>
        <dbReference type="ARBA" id="ARBA00022679"/>
    </source>
</evidence>
<evidence type="ECO:0000256" key="10">
    <source>
        <dbReference type="PROSITE-ProRule" id="PRU00259"/>
    </source>
</evidence>
<evidence type="ECO:0000313" key="14">
    <source>
        <dbReference type="Proteomes" id="UP001341281"/>
    </source>
</evidence>
<comment type="pathway">
    <text evidence="2">Protein modification; protein ubiquitination.</text>
</comment>
<dbReference type="InterPro" id="IPR057623">
    <property type="entry name" value="PUB12-19-like_N"/>
</dbReference>
<dbReference type="PROSITE" id="PS51698">
    <property type="entry name" value="U_BOX"/>
    <property type="match status" value="1"/>
</dbReference>
<feature type="domain" description="U-box" evidence="12">
    <location>
        <begin position="395"/>
        <end position="469"/>
    </location>
</feature>
<evidence type="ECO:0000256" key="3">
    <source>
        <dbReference type="ARBA" id="ARBA00012483"/>
    </source>
</evidence>
<dbReference type="Pfam" id="PF25598">
    <property type="entry name" value="ARM_PUB"/>
    <property type="match status" value="1"/>
</dbReference>
<dbReference type="InterPro" id="IPR003613">
    <property type="entry name" value="Ubox_domain"/>
</dbReference>
<evidence type="ECO:0000256" key="2">
    <source>
        <dbReference type="ARBA" id="ARBA00004906"/>
    </source>
</evidence>
<feature type="repeat" description="ARM" evidence="10">
    <location>
        <begin position="614"/>
        <end position="656"/>
    </location>
</feature>
<dbReference type="PANTHER" id="PTHR23315">
    <property type="entry name" value="U BOX DOMAIN-CONTAINING"/>
    <property type="match status" value="1"/>
</dbReference>
<comment type="catalytic activity">
    <reaction evidence="1">
        <text>S-ubiquitinyl-[E2 ubiquitin-conjugating enzyme]-L-cysteine + [acceptor protein]-L-lysine = [E2 ubiquitin-conjugating enzyme]-L-cysteine + N(6)-ubiquitinyl-[acceptor protein]-L-lysine.</text>
        <dbReference type="EC" id="2.3.2.27"/>
    </reaction>
</comment>
<dbReference type="EC" id="2.3.2.27" evidence="3"/>
<feature type="compositionally biased region" description="Polar residues" evidence="11">
    <location>
        <begin position="58"/>
        <end position="67"/>
    </location>
</feature>
<evidence type="ECO:0000313" key="13">
    <source>
        <dbReference type="EMBL" id="WVZ56450.1"/>
    </source>
</evidence>
<dbReference type="SMART" id="SM00504">
    <property type="entry name" value="Ubox"/>
    <property type="match status" value="1"/>
</dbReference>
<feature type="repeat" description="ARM" evidence="10">
    <location>
        <begin position="532"/>
        <end position="574"/>
    </location>
</feature>
<dbReference type="Pfam" id="PF04564">
    <property type="entry name" value="U-box"/>
    <property type="match status" value="1"/>
</dbReference>
<dbReference type="FunFam" id="3.30.40.10:FF:000114">
    <property type="entry name" value="RING-type E3 ubiquitin transferase"/>
    <property type="match status" value="1"/>
</dbReference>
<keyword evidence="14" id="KW-1185">Reference proteome</keyword>
<accession>A0AAQ3PTE1</accession>
<dbReference type="CDD" id="cd16664">
    <property type="entry name" value="RING-Ubox_PUB"/>
    <property type="match status" value="1"/>
</dbReference>
<organism evidence="13 14">
    <name type="scientific">Paspalum notatum var. saurae</name>
    <dbReference type="NCBI Taxonomy" id="547442"/>
    <lineage>
        <taxon>Eukaryota</taxon>
        <taxon>Viridiplantae</taxon>
        <taxon>Streptophyta</taxon>
        <taxon>Embryophyta</taxon>
        <taxon>Tracheophyta</taxon>
        <taxon>Spermatophyta</taxon>
        <taxon>Magnoliopsida</taxon>
        <taxon>Liliopsida</taxon>
        <taxon>Poales</taxon>
        <taxon>Poaceae</taxon>
        <taxon>PACMAD clade</taxon>
        <taxon>Panicoideae</taxon>
        <taxon>Andropogonodae</taxon>
        <taxon>Paspaleae</taxon>
        <taxon>Paspalinae</taxon>
        <taxon>Paspalum</taxon>
    </lineage>
</organism>
<feature type="compositionally biased region" description="Acidic residues" evidence="11">
    <location>
        <begin position="96"/>
        <end position="107"/>
    </location>
</feature>
<evidence type="ECO:0000256" key="9">
    <source>
        <dbReference type="ARBA" id="ARBA00076227"/>
    </source>
</evidence>
<evidence type="ECO:0000256" key="11">
    <source>
        <dbReference type="SAM" id="MobiDB-lite"/>
    </source>
</evidence>
<dbReference type="InterPro" id="IPR016024">
    <property type="entry name" value="ARM-type_fold"/>
</dbReference>
<dbReference type="Gene3D" id="1.25.10.10">
    <property type="entry name" value="Leucine-rich Repeat Variant"/>
    <property type="match status" value="2"/>
</dbReference>
<protein>
    <recommendedName>
        <fullName evidence="7">U-box domain-containing protein 12</fullName>
        <ecNumber evidence="3">2.3.2.27</ecNumber>
    </recommendedName>
    <alternativeName>
        <fullName evidence="8">Plant U-box protein 12</fullName>
    </alternativeName>
    <alternativeName>
        <fullName evidence="9">RING-type E3 ubiquitin transferase PUB12</fullName>
    </alternativeName>
</protein>
<dbReference type="InterPro" id="IPR013083">
    <property type="entry name" value="Znf_RING/FYVE/PHD"/>
</dbReference>
<dbReference type="PROSITE" id="PS50176">
    <property type="entry name" value="ARM_REPEAT"/>
    <property type="match status" value="2"/>
</dbReference>
<dbReference type="Gene3D" id="3.30.40.10">
    <property type="entry name" value="Zinc/RING finger domain, C3HC4 (zinc finger)"/>
    <property type="match status" value="1"/>
</dbReference>
<feature type="compositionally biased region" description="Pro residues" evidence="11">
    <location>
        <begin position="79"/>
        <end position="90"/>
    </location>
</feature>
<evidence type="ECO:0000256" key="6">
    <source>
        <dbReference type="ARBA" id="ARBA00022786"/>
    </source>
</evidence>
<dbReference type="FunFam" id="1.25.10.10:FF:000082">
    <property type="entry name" value="RING-type E3 ubiquitin transferase"/>
    <property type="match status" value="1"/>
</dbReference>